<feature type="region of interest" description="Disordered" evidence="1">
    <location>
        <begin position="232"/>
        <end position="344"/>
    </location>
</feature>
<feature type="compositionally biased region" description="Acidic residues" evidence="1">
    <location>
        <begin position="1094"/>
        <end position="1117"/>
    </location>
</feature>
<feature type="region of interest" description="Disordered" evidence="1">
    <location>
        <begin position="721"/>
        <end position="959"/>
    </location>
</feature>
<feature type="compositionally biased region" description="Low complexity" evidence="1">
    <location>
        <begin position="721"/>
        <end position="769"/>
    </location>
</feature>
<evidence type="ECO:0000313" key="3">
    <source>
        <dbReference type="Proteomes" id="UP000283509"/>
    </source>
</evidence>
<feature type="compositionally biased region" description="Basic and acidic residues" evidence="1">
    <location>
        <begin position="198"/>
        <end position="208"/>
    </location>
</feature>
<name>A0A423TIN0_PENVA</name>
<feature type="region of interest" description="Disordered" evidence="1">
    <location>
        <begin position="40"/>
        <end position="105"/>
    </location>
</feature>
<feature type="compositionally biased region" description="Low complexity" evidence="1">
    <location>
        <begin position="858"/>
        <end position="867"/>
    </location>
</feature>
<feature type="compositionally biased region" description="Low complexity" evidence="1">
    <location>
        <begin position="69"/>
        <end position="104"/>
    </location>
</feature>
<dbReference type="Proteomes" id="UP000283509">
    <property type="component" value="Unassembled WGS sequence"/>
</dbReference>
<feature type="compositionally biased region" description="Acidic residues" evidence="1">
    <location>
        <begin position="939"/>
        <end position="953"/>
    </location>
</feature>
<evidence type="ECO:0000256" key="1">
    <source>
        <dbReference type="SAM" id="MobiDB-lite"/>
    </source>
</evidence>
<feature type="compositionally biased region" description="Basic residues" evidence="1">
    <location>
        <begin position="1166"/>
        <end position="1178"/>
    </location>
</feature>
<accession>A0A423TIN0</accession>
<feature type="compositionally biased region" description="Low complexity" evidence="1">
    <location>
        <begin position="522"/>
        <end position="546"/>
    </location>
</feature>
<gene>
    <name evidence="2" type="ORF">C7M84_005110</name>
</gene>
<feature type="compositionally biased region" description="Basic and acidic residues" evidence="1">
    <location>
        <begin position="459"/>
        <end position="488"/>
    </location>
</feature>
<feature type="region of interest" description="Disordered" evidence="1">
    <location>
        <begin position="190"/>
        <end position="220"/>
    </location>
</feature>
<comment type="caution">
    <text evidence="2">The sequence shown here is derived from an EMBL/GenBank/DDBJ whole genome shotgun (WGS) entry which is preliminary data.</text>
</comment>
<feature type="compositionally biased region" description="Basic and acidic residues" evidence="1">
    <location>
        <begin position="299"/>
        <end position="308"/>
    </location>
</feature>
<feature type="compositionally biased region" description="Low complexity" evidence="1">
    <location>
        <begin position="279"/>
        <end position="297"/>
    </location>
</feature>
<protein>
    <submittedName>
        <fullName evidence="2">Uncharacterized protein</fullName>
    </submittedName>
</protein>
<feature type="compositionally biased region" description="Low complexity" evidence="1">
    <location>
        <begin position="40"/>
        <end position="53"/>
    </location>
</feature>
<feature type="compositionally biased region" description="Acidic residues" evidence="1">
    <location>
        <begin position="1135"/>
        <end position="1148"/>
    </location>
</feature>
<reference evidence="2 3" key="1">
    <citation type="submission" date="2018-04" db="EMBL/GenBank/DDBJ databases">
        <authorList>
            <person name="Zhang X."/>
            <person name="Yuan J."/>
            <person name="Li F."/>
            <person name="Xiang J."/>
        </authorList>
    </citation>
    <scope>NUCLEOTIDE SEQUENCE [LARGE SCALE GENOMIC DNA]</scope>
    <source>
        <tissue evidence="2">Muscle</tissue>
    </source>
</reference>
<dbReference type="STRING" id="6689.A0A423TIN0"/>
<feature type="region of interest" description="Disordered" evidence="1">
    <location>
        <begin position="1133"/>
        <end position="1178"/>
    </location>
</feature>
<organism evidence="2 3">
    <name type="scientific">Penaeus vannamei</name>
    <name type="common">Whiteleg shrimp</name>
    <name type="synonym">Litopenaeus vannamei</name>
    <dbReference type="NCBI Taxonomy" id="6689"/>
    <lineage>
        <taxon>Eukaryota</taxon>
        <taxon>Metazoa</taxon>
        <taxon>Ecdysozoa</taxon>
        <taxon>Arthropoda</taxon>
        <taxon>Crustacea</taxon>
        <taxon>Multicrustacea</taxon>
        <taxon>Malacostraca</taxon>
        <taxon>Eumalacostraca</taxon>
        <taxon>Eucarida</taxon>
        <taxon>Decapoda</taxon>
        <taxon>Dendrobranchiata</taxon>
        <taxon>Penaeoidea</taxon>
        <taxon>Penaeidae</taxon>
        <taxon>Penaeus</taxon>
    </lineage>
</organism>
<proteinExistence type="predicted"/>
<feature type="compositionally biased region" description="Low complexity" evidence="1">
    <location>
        <begin position="442"/>
        <end position="458"/>
    </location>
</feature>
<feature type="compositionally biased region" description="Polar residues" evidence="1">
    <location>
        <begin position="1065"/>
        <end position="1078"/>
    </location>
</feature>
<feature type="compositionally biased region" description="Basic residues" evidence="1">
    <location>
        <begin position="1080"/>
        <end position="1090"/>
    </location>
</feature>
<dbReference type="EMBL" id="QCYY01001673">
    <property type="protein sequence ID" value="ROT76311.1"/>
    <property type="molecule type" value="Genomic_DNA"/>
</dbReference>
<feature type="compositionally biased region" description="Basic and acidic residues" evidence="1">
    <location>
        <begin position="927"/>
        <end position="938"/>
    </location>
</feature>
<feature type="region of interest" description="Disordered" evidence="1">
    <location>
        <begin position="990"/>
        <end position="1119"/>
    </location>
</feature>
<feature type="compositionally biased region" description="Polar residues" evidence="1">
    <location>
        <begin position="891"/>
        <end position="903"/>
    </location>
</feature>
<feature type="compositionally biased region" description="Polar residues" evidence="1">
    <location>
        <begin position="554"/>
        <end position="565"/>
    </location>
</feature>
<feature type="compositionally biased region" description="Basic residues" evidence="1">
    <location>
        <begin position="911"/>
        <end position="926"/>
    </location>
</feature>
<keyword evidence="3" id="KW-1185">Reference proteome</keyword>
<feature type="compositionally biased region" description="Basic and acidic residues" evidence="1">
    <location>
        <begin position="820"/>
        <end position="835"/>
    </location>
</feature>
<feature type="compositionally biased region" description="Low complexity" evidence="1">
    <location>
        <begin position="1029"/>
        <end position="1043"/>
    </location>
</feature>
<sequence>MMAASEPMQNDNDLRLHIGWCALALVLVAACSAFRRRTDAASSSASATDPTFSNKLEQQRAEKEEEQSEPVVVSQPQPGQEFASEAEASASATSPASQPSAQDSVVAGDGGEILYVSLDSAPEVAAPAITEEHLEQDVHAAQENGTDGFDSFLLTPDELLPVIGDLEPVTDYPDYDYVTEILEEVAATELPQEEVEGESTHVEHHTEFEQSEAGAENYTLSHDAFAEQFLPNIPQAEVPSEDFPAAAAKSIQEDEFLYDAEPATEPVPVEEPVPEEVEAPATEVVPGVEPEPAAEPSPVDEHLYHDQEAALEPEPVPESEPEPAAAEYEGVATEIPVETTDSPVFAEEPANETNIEILSTKNQQNPPVNDLYGKYFDESDLDFGKGANDNDKLLFPAETEQKVRSKIEIKEVNGQLYEYEYLYYYDDEYPLYDYEYSSPVDVEPADADAPATRTNSRSSSRESSRTSIRDNIRESSRDSTRESARDSNSRGSSRTSTRTSNRGSSRQQVADSQEANFIEPVRSSGRSRAIDSGSSSRSSSLRGRSSFRSREQDVNSIDNGVQSVTVEEDKLPAHTRFPPRTPVTTTPTVPEREPLFQESSRLGIDEHKQVPLVPEVTGLQSSHELQTSRGARVFDAEVPEVEAEVADTIYDEITTEEVPTTTFSPSALSLVNLYAFSRAADAEDMGEVTTEIPQSPDYETEIPIDYYYYDYESGAATDYPALTEAPSSTTTTTEAPAEESTQTRSRFGGSRFSSNRNRFSSNRFSTNRFKSQSSTDKPAEEEGEEAASEASVDSTTERSGGFRNRFNKPRVSSFRNRGVTKKDNEVTEPTTERTATRARPRLPSRAGLLGSRFRGRGTTAAAAATTEPTEDVEAPVEETVVADVEAEAESSTDTLESVISTTAAPAPARGNTRRRPSISRHRFGGRRKPEAEAKKEAEEVPAEGEAPAEEAAVEAEAPQAAQAPRLLRAVLLAPPAPALEALLLRARTNPRHRGGARTEAPAEEAAAPAEEAPVDPAQQQTDVQHTAEEVVAGEGAEQDPAAAAEEEAAADEPADKRRPGPKRAPSSNNRRTALTSLFNRRNRRPGRRNKGAAEEEPAAEEPVDAAEQEAPVEDDNQVAEAHLAAVEEQVVAEEPVVESEAPAEEAAEEGGPKRGRTRPGLSSLFNRRRRLNRRREEE</sequence>
<evidence type="ECO:0000313" key="2">
    <source>
        <dbReference type="EMBL" id="ROT76311.1"/>
    </source>
</evidence>
<dbReference type="AlphaFoldDB" id="A0A423TIN0"/>
<dbReference type="OrthoDB" id="6380184at2759"/>
<feature type="compositionally biased region" description="Low complexity" evidence="1">
    <location>
        <begin position="489"/>
        <end position="506"/>
    </location>
</feature>
<feature type="region of interest" description="Disordered" evidence="1">
    <location>
        <begin position="442"/>
        <end position="566"/>
    </location>
</feature>
<feature type="compositionally biased region" description="Acidic residues" evidence="1">
    <location>
        <begin position="309"/>
        <end position="321"/>
    </location>
</feature>
<reference evidence="2 3" key="2">
    <citation type="submission" date="2019-01" db="EMBL/GenBank/DDBJ databases">
        <title>The decoding of complex shrimp genome reveals the adaptation for benthos swimmer, frequently molting mechanism and breeding impact on genome.</title>
        <authorList>
            <person name="Sun Y."/>
            <person name="Gao Y."/>
            <person name="Yu Y."/>
        </authorList>
    </citation>
    <scope>NUCLEOTIDE SEQUENCE [LARGE SCALE GENOMIC DNA]</scope>
    <source>
        <tissue evidence="2">Muscle</tissue>
    </source>
</reference>